<protein>
    <recommendedName>
        <fullName evidence="3">1-phosphatidylinositol phosphodiesterase</fullName>
        <ecNumber evidence="2">4.6.1.13</ecNumber>
    </recommendedName>
    <alternativeName>
        <fullName evidence="4">Phosphatidylinositol diacylglycerol-lyase</fullName>
    </alternativeName>
    <alternativeName>
        <fullName evidence="5">Phosphatidylinositol-specific phospholipase C</fullName>
    </alternativeName>
</protein>
<dbReference type="InterPro" id="IPR017946">
    <property type="entry name" value="PLC-like_Pdiesterase_TIM-brl"/>
</dbReference>
<evidence type="ECO:0000256" key="4">
    <source>
        <dbReference type="ARBA" id="ARBA00030474"/>
    </source>
</evidence>
<reference evidence="7 8" key="1">
    <citation type="submission" date="2015-01" db="EMBL/GenBank/DDBJ databases">
        <title>Draft genome sequence of Leucobacter komagatae strain VKM ST2845.</title>
        <authorList>
            <person name="Karlyshev A.V."/>
            <person name="Kudryashova E.B."/>
        </authorList>
    </citation>
    <scope>NUCLEOTIDE SEQUENCE [LARGE SCALE GENOMIC DNA]</scope>
    <source>
        <strain evidence="7 8">VKM ST2845</strain>
    </source>
</reference>
<comment type="caution">
    <text evidence="7">The sequence shown here is derived from an EMBL/GenBank/DDBJ whole genome shotgun (WGS) entry which is preliminary data.</text>
</comment>
<dbReference type="EMBL" id="JXSQ01000021">
    <property type="protein sequence ID" value="KIP51824.1"/>
    <property type="molecule type" value="Genomic_DNA"/>
</dbReference>
<organism evidence="7 8">
    <name type="scientific">Leucobacter komagatae</name>
    <dbReference type="NCBI Taxonomy" id="55969"/>
    <lineage>
        <taxon>Bacteria</taxon>
        <taxon>Bacillati</taxon>
        <taxon>Actinomycetota</taxon>
        <taxon>Actinomycetes</taxon>
        <taxon>Micrococcales</taxon>
        <taxon>Microbacteriaceae</taxon>
        <taxon>Leucobacter</taxon>
    </lineage>
</organism>
<dbReference type="GO" id="GO:0004436">
    <property type="term" value="F:phosphatidylinositol diacylglycerol-lyase activity"/>
    <property type="evidence" value="ECO:0007669"/>
    <property type="project" value="UniProtKB-EC"/>
</dbReference>
<dbReference type="PROSITE" id="PS50007">
    <property type="entry name" value="PIPLC_X_DOMAIN"/>
    <property type="match status" value="1"/>
</dbReference>
<dbReference type="AlphaFoldDB" id="A0A0D0IJK1"/>
<evidence type="ECO:0000256" key="1">
    <source>
        <dbReference type="ARBA" id="ARBA00001316"/>
    </source>
</evidence>
<dbReference type="Pfam" id="PF00388">
    <property type="entry name" value="PI-PLC-X"/>
    <property type="match status" value="1"/>
</dbReference>
<dbReference type="PANTHER" id="PTHR13593:SF113">
    <property type="entry name" value="SI:DKEY-266F7.9"/>
    <property type="match status" value="1"/>
</dbReference>
<comment type="catalytic activity">
    <reaction evidence="1">
        <text>a 1,2-diacyl-sn-glycero-3-phospho-(1D-myo-inositol) = 1D-myo-inositol 1,2-cyclic phosphate + a 1,2-diacyl-sn-glycerol</text>
        <dbReference type="Rhea" id="RHEA:17093"/>
        <dbReference type="ChEBI" id="CHEBI:17815"/>
        <dbReference type="ChEBI" id="CHEBI:57880"/>
        <dbReference type="ChEBI" id="CHEBI:58484"/>
        <dbReference type="EC" id="4.6.1.13"/>
    </reaction>
</comment>
<dbReference type="InterPro" id="IPR000909">
    <property type="entry name" value="PLipase_C_PInositol-sp_X_dom"/>
</dbReference>
<dbReference type="Proteomes" id="UP000032120">
    <property type="component" value="Unassembled WGS sequence"/>
</dbReference>
<evidence type="ECO:0000256" key="5">
    <source>
        <dbReference type="ARBA" id="ARBA00030782"/>
    </source>
</evidence>
<evidence type="ECO:0000313" key="8">
    <source>
        <dbReference type="Proteomes" id="UP000032120"/>
    </source>
</evidence>
<evidence type="ECO:0000313" key="7">
    <source>
        <dbReference type="EMBL" id="KIP51824.1"/>
    </source>
</evidence>
<accession>A0A0D0IJK1</accession>
<dbReference type="SUPFAM" id="SSF51695">
    <property type="entry name" value="PLC-like phosphodiesterases"/>
    <property type="match status" value="1"/>
</dbReference>
<sequence>MAPRSAAVRRVRRVLGAVSAVLVALLVALWIGAGRGLPAGEGPGEKGSWQAGVPDDTRIAALSIPGTHDTMTYTGGVAWWLTRPYSRTQTRDLDSQLRAGIRYLDIRVRNDGGLAHGWVPVAGTLADVFDTIEAFLAAQPDEFLLVRVRDEERSNHDAFREAVRPVLENAADRLWVPEDERAELGEARGKVIVLRDVLGTLGQELDELTLPFWDAPLRIQDDFQSPDIGEKFAAIRALLSAPSEPGLRFNHVSATAVSCTPRCYAAELNPRLEAELRRDAGALAGGAGVLILDFPSDSLIRSIIDLNDASAEGRQGAQGE</sequence>
<feature type="domain" description="Phosphatidylinositol-specific phospholipase C X" evidence="6">
    <location>
        <begin position="54"/>
        <end position="196"/>
    </location>
</feature>
<dbReference type="GO" id="GO:0008081">
    <property type="term" value="F:phosphoric diester hydrolase activity"/>
    <property type="evidence" value="ECO:0007669"/>
    <property type="project" value="InterPro"/>
</dbReference>
<evidence type="ECO:0000259" key="6">
    <source>
        <dbReference type="SMART" id="SM00148"/>
    </source>
</evidence>
<name>A0A0D0IJK1_9MICO</name>
<dbReference type="GO" id="GO:0006629">
    <property type="term" value="P:lipid metabolic process"/>
    <property type="evidence" value="ECO:0007669"/>
    <property type="project" value="InterPro"/>
</dbReference>
<dbReference type="SMART" id="SM00148">
    <property type="entry name" value="PLCXc"/>
    <property type="match status" value="1"/>
</dbReference>
<dbReference type="InterPro" id="IPR051057">
    <property type="entry name" value="PI-PLC_domain"/>
</dbReference>
<proteinExistence type="predicted"/>
<dbReference type="Gene3D" id="3.20.20.190">
    <property type="entry name" value="Phosphatidylinositol (PI) phosphodiesterase"/>
    <property type="match status" value="1"/>
</dbReference>
<dbReference type="PANTHER" id="PTHR13593">
    <property type="match status" value="1"/>
</dbReference>
<gene>
    <name evidence="7" type="ORF">SD72_12830</name>
</gene>
<dbReference type="EC" id="4.6.1.13" evidence="2"/>
<evidence type="ECO:0000256" key="3">
    <source>
        <dbReference type="ARBA" id="ARBA00019758"/>
    </source>
</evidence>
<evidence type="ECO:0000256" key="2">
    <source>
        <dbReference type="ARBA" id="ARBA00012581"/>
    </source>
</evidence>
<keyword evidence="8" id="KW-1185">Reference proteome</keyword>